<name>A0A8K0CS32_IGNLU</name>
<organism evidence="1 2">
    <name type="scientific">Ignelater luminosus</name>
    <name type="common">Cucubano</name>
    <name type="synonym">Pyrophorus luminosus</name>
    <dbReference type="NCBI Taxonomy" id="2038154"/>
    <lineage>
        <taxon>Eukaryota</taxon>
        <taxon>Metazoa</taxon>
        <taxon>Ecdysozoa</taxon>
        <taxon>Arthropoda</taxon>
        <taxon>Hexapoda</taxon>
        <taxon>Insecta</taxon>
        <taxon>Pterygota</taxon>
        <taxon>Neoptera</taxon>
        <taxon>Endopterygota</taxon>
        <taxon>Coleoptera</taxon>
        <taxon>Polyphaga</taxon>
        <taxon>Elateriformia</taxon>
        <taxon>Elateroidea</taxon>
        <taxon>Elateridae</taxon>
        <taxon>Agrypninae</taxon>
        <taxon>Pyrophorini</taxon>
        <taxon>Ignelater</taxon>
    </lineage>
</organism>
<sequence>MEVTCEKCRTNFSVAYGGASDIKHHLRSEKHKLYDQAAASNSLMLNYFKKTDSPLSKDFEVAAAEGTWAYHTVKENDSFRSNDCASSLIQTCFEHKFRCARTKSEAIVINVLAPMVIEKLKEPLRQAKYVSILTDSSNHGSTKLLLVLVRYFLPDEGVQVKTLEFKDQPGETSDIIVEYLKQILSLNNLKSEIVAFCGDNSNCNFVGKNRAGVNNVYAKLNTFLESKLIRIGCGAHIIHNAIKTAVDCLPIDFECIIVKIYSFFYIYSVRIETLTEFCDLADTENQKLFWLFFMHAKVGIFYQVLLKIEGQSVSAIEAVKEIKCLKDNLTLIIDKIQIFFSIPPVIY</sequence>
<accession>A0A8K0CS32</accession>
<keyword evidence="2" id="KW-1185">Reference proteome</keyword>
<evidence type="ECO:0000313" key="1">
    <source>
        <dbReference type="EMBL" id="KAF2891529.1"/>
    </source>
</evidence>
<reference evidence="1" key="1">
    <citation type="submission" date="2019-08" db="EMBL/GenBank/DDBJ databases">
        <title>The genome of the North American firefly Photinus pyralis.</title>
        <authorList>
            <consortium name="Photinus pyralis genome working group"/>
            <person name="Fallon T.R."/>
            <person name="Sander Lower S.E."/>
            <person name="Weng J.-K."/>
        </authorList>
    </citation>
    <scope>NUCLEOTIDE SEQUENCE</scope>
    <source>
        <strain evidence="1">TRF0915ILg1</strain>
        <tissue evidence="1">Whole body</tissue>
    </source>
</reference>
<evidence type="ECO:0008006" key="3">
    <source>
        <dbReference type="Google" id="ProtNLM"/>
    </source>
</evidence>
<dbReference type="EMBL" id="VTPC01029603">
    <property type="protein sequence ID" value="KAF2891529.1"/>
    <property type="molecule type" value="Genomic_DNA"/>
</dbReference>
<dbReference type="SUPFAM" id="SSF53098">
    <property type="entry name" value="Ribonuclease H-like"/>
    <property type="match status" value="1"/>
</dbReference>
<dbReference type="Proteomes" id="UP000801492">
    <property type="component" value="Unassembled WGS sequence"/>
</dbReference>
<protein>
    <recommendedName>
        <fullName evidence="3">DUF4371 domain-containing protein</fullName>
    </recommendedName>
</protein>
<dbReference type="PANTHER" id="PTHR37162:SF10">
    <property type="entry name" value="DUF4371 DOMAIN-CONTAINING PROTEIN"/>
    <property type="match status" value="1"/>
</dbReference>
<dbReference type="InterPro" id="IPR012337">
    <property type="entry name" value="RNaseH-like_sf"/>
</dbReference>
<evidence type="ECO:0000313" key="2">
    <source>
        <dbReference type="Proteomes" id="UP000801492"/>
    </source>
</evidence>
<dbReference type="OrthoDB" id="10033706at2759"/>
<proteinExistence type="predicted"/>
<dbReference type="AlphaFoldDB" id="A0A8K0CS32"/>
<dbReference type="PANTHER" id="PTHR37162">
    <property type="entry name" value="HAT FAMILY DIMERISATION DOMAINCONTAINING PROTEIN-RELATED"/>
    <property type="match status" value="1"/>
</dbReference>
<comment type="caution">
    <text evidence="1">The sequence shown here is derived from an EMBL/GenBank/DDBJ whole genome shotgun (WGS) entry which is preliminary data.</text>
</comment>
<gene>
    <name evidence="1" type="ORF">ILUMI_14644</name>
</gene>